<dbReference type="SUPFAM" id="SSF46785">
    <property type="entry name" value="Winged helix' DNA-binding domain"/>
    <property type="match status" value="2"/>
</dbReference>
<feature type="compositionally biased region" description="Basic and acidic residues" evidence="5">
    <location>
        <begin position="345"/>
        <end position="354"/>
    </location>
</feature>
<organism evidence="6 7">
    <name type="scientific">Glaciimonas immobilis</name>
    <dbReference type="NCBI Taxonomy" id="728004"/>
    <lineage>
        <taxon>Bacteria</taxon>
        <taxon>Pseudomonadati</taxon>
        <taxon>Pseudomonadota</taxon>
        <taxon>Betaproteobacteria</taxon>
        <taxon>Burkholderiales</taxon>
        <taxon>Oxalobacteraceae</taxon>
        <taxon>Glaciimonas</taxon>
    </lineage>
</organism>
<comment type="caution">
    <text evidence="6">The sequence shown here is derived from an EMBL/GenBank/DDBJ whole genome shotgun (WGS) entry which is preliminary data.</text>
</comment>
<keyword evidence="1" id="KW-0963">Cytoplasm</keyword>
<dbReference type="NCBIfam" id="TIGR00281">
    <property type="entry name" value="SMC-Scp complex subunit ScpB"/>
    <property type="match status" value="1"/>
</dbReference>
<evidence type="ECO:0000256" key="3">
    <source>
        <dbReference type="ARBA" id="ARBA00022829"/>
    </source>
</evidence>
<gene>
    <name evidence="6" type="ORF">HNR39_002346</name>
</gene>
<protein>
    <submittedName>
        <fullName evidence="6">Segregation and condensation protein B</fullName>
    </submittedName>
</protein>
<evidence type="ECO:0000313" key="6">
    <source>
        <dbReference type="EMBL" id="MBB5200511.1"/>
    </source>
</evidence>
<dbReference type="PANTHER" id="PTHR34298:SF2">
    <property type="entry name" value="SEGREGATION AND CONDENSATION PROTEIN B"/>
    <property type="match status" value="1"/>
</dbReference>
<dbReference type="Gene3D" id="1.10.10.10">
    <property type="entry name" value="Winged helix-like DNA-binding domain superfamily/Winged helix DNA-binding domain"/>
    <property type="match status" value="2"/>
</dbReference>
<dbReference type="Proteomes" id="UP000571084">
    <property type="component" value="Unassembled WGS sequence"/>
</dbReference>
<keyword evidence="2" id="KW-0132">Cell division</keyword>
<dbReference type="InterPro" id="IPR036390">
    <property type="entry name" value="WH_DNA-bd_sf"/>
</dbReference>
<accession>A0A840RVA3</accession>
<evidence type="ECO:0000256" key="5">
    <source>
        <dbReference type="SAM" id="MobiDB-lite"/>
    </source>
</evidence>
<keyword evidence="7" id="KW-1185">Reference proteome</keyword>
<dbReference type="EMBL" id="JACHHQ010000004">
    <property type="protein sequence ID" value="MBB5200511.1"/>
    <property type="molecule type" value="Genomic_DNA"/>
</dbReference>
<dbReference type="RefSeq" id="WP_245182138.1">
    <property type="nucleotide sequence ID" value="NZ_JAAOZT010000001.1"/>
</dbReference>
<dbReference type="AlphaFoldDB" id="A0A840RVA3"/>
<proteinExistence type="predicted"/>
<reference evidence="6 7" key="1">
    <citation type="submission" date="2020-08" db="EMBL/GenBank/DDBJ databases">
        <title>Genomic Encyclopedia of Type Strains, Phase IV (KMG-IV): sequencing the most valuable type-strain genomes for metagenomic binning, comparative biology and taxonomic classification.</title>
        <authorList>
            <person name="Goeker M."/>
        </authorList>
    </citation>
    <scope>NUCLEOTIDE SEQUENCE [LARGE SCALE GENOMIC DNA]</scope>
    <source>
        <strain evidence="6 7">DSM 23240</strain>
    </source>
</reference>
<evidence type="ECO:0000256" key="1">
    <source>
        <dbReference type="ARBA" id="ARBA00022490"/>
    </source>
</evidence>
<dbReference type="Pfam" id="PF04079">
    <property type="entry name" value="SMC_ScpB"/>
    <property type="match status" value="1"/>
</dbReference>
<dbReference type="InterPro" id="IPR005234">
    <property type="entry name" value="ScpB_csome_segregation"/>
</dbReference>
<evidence type="ECO:0000256" key="4">
    <source>
        <dbReference type="ARBA" id="ARBA00023306"/>
    </source>
</evidence>
<dbReference type="GO" id="GO:0051301">
    <property type="term" value="P:cell division"/>
    <property type="evidence" value="ECO:0007669"/>
    <property type="project" value="UniProtKB-KW"/>
</dbReference>
<dbReference type="GO" id="GO:0051304">
    <property type="term" value="P:chromosome separation"/>
    <property type="evidence" value="ECO:0007669"/>
    <property type="project" value="InterPro"/>
</dbReference>
<keyword evidence="3" id="KW-0159">Chromosome partition</keyword>
<sequence length="361" mass="39711">MDIVEAKKVLETALLCAHEPLSINDLKKLYMVHDDGDSEVDANTIKLMLEELRSDWSDKGIEVVSLSTGWRFQSRPEMKMYLERMNPEKPPKYSRAALETLAIIAYRQPVTRGDIEEIRGVTVNSQTIKMLEERGWIEPIGYRDVPGRPGLFATTKQFLDDLSLTSLDQLPPLQQVAKNDMQEGTLLELQALEADLEANIAANALSHAPANATENAAADSGAFENGKMFLKSVIDPAQHVAINNVEDQNDKVTLQGNSTDLMQDDISDGEQSTMPANADHLNVATCTEIAVVTEIREIPEATPELAVATGDMDDMSGQPAHTQRAELSVAPNEVFTNDPTPESADDVKPGRHNYDLNNEST</sequence>
<keyword evidence="4" id="KW-0131">Cell cycle</keyword>
<feature type="region of interest" description="Disordered" evidence="5">
    <location>
        <begin position="315"/>
        <end position="361"/>
    </location>
</feature>
<evidence type="ECO:0000313" key="7">
    <source>
        <dbReference type="Proteomes" id="UP000571084"/>
    </source>
</evidence>
<dbReference type="PANTHER" id="PTHR34298">
    <property type="entry name" value="SEGREGATION AND CONDENSATION PROTEIN B"/>
    <property type="match status" value="1"/>
</dbReference>
<evidence type="ECO:0000256" key="2">
    <source>
        <dbReference type="ARBA" id="ARBA00022618"/>
    </source>
</evidence>
<dbReference type="InterPro" id="IPR036388">
    <property type="entry name" value="WH-like_DNA-bd_sf"/>
</dbReference>
<name>A0A840RVA3_9BURK</name>